<organism evidence="1 3">
    <name type="scientific">Nephila pilipes</name>
    <name type="common">Giant wood spider</name>
    <name type="synonym">Nephila maculata</name>
    <dbReference type="NCBI Taxonomy" id="299642"/>
    <lineage>
        <taxon>Eukaryota</taxon>
        <taxon>Metazoa</taxon>
        <taxon>Ecdysozoa</taxon>
        <taxon>Arthropoda</taxon>
        <taxon>Chelicerata</taxon>
        <taxon>Arachnida</taxon>
        <taxon>Araneae</taxon>
        <taxon>Araneomorphae</taxon>
        <taxon>Entelegynae</taxon>
        <taxon>Araneoidea</taxon>
        <taxon>Nephilidae</taxon>
        <taxon>Nephila</taxon>
    </lineage>
</organism>
<reference evidence="1" key="1">
    <citation type="submission" date="2020-08" db="EMBL/GenBank/DDBJ databases">
        <title>Multicomponent nature underlies the extraordinary mechanical properties of spider dragline silk.</title>
        <authorList>
            <person name="Kono N."/>
            <person name="Nakamura H."/>
            <person name="Mori M."/>
            <person name="Yoshida Y."/>
            <person name="Ohtoshi R."/>
            <person name="Malay A.D."/>
            <person name="Moran D.A.P."/>
            <person name="Tomita M."/>
            <person name="Numata K."/>
            <person name="Arakawa K."/>
        </authorList>
    </citation>
    <scope>NUCLEOTIDE SEQUENCE</scope>
</reference>
<evidence type="ECO:0000313" key="1">
    <source>
        <dbReference type="EMBL" id="GFT26006.1"/>
    </source>
</evidence>
<gene>
    <name evidence="1" type="primary">AVEN_82733_1</name>
    <name evidence="1" type="ORF">NPIL_16891</name>
    <name evidence="2" type="ORF">NPIL_552071</name>
</gene>
<dbReference type="EMBL" id="BMAW01021050">
    <property type="protein sequence ID" value="GFT71250.1"/>
    <property type="molecule type" value="Genomic_DNA"/>
</dbReference>
<accession>A0A8X6NQ94</accession>
<dbReference type="AlphaFoldDB" id="A0A8X6NQ94"/>
<protein>
    <submittedName>
        <fullName evidence="1">Uncharacterized protein</fullName>
    </submittedName>
</protein>
<dbReference type="EMBL" id="BMAW01106771">
    <property type="protein sequence ID" value="GFT26006.1"/>
    <property type="molecule type" value="Genomic_DNA"/>
</dbReference>
<keyword evidence="3" id="KW-1185">Reference proteome</keyword>
<evidence type="ECO:0000313" key="2">
    <source>
        <dbReference type="EMBL" id="GFT71250.1"/>
    </source>
</evidence>
<evidence type="ECO:0000313" key="3">
    <source>
        <dbReference type="Proteomes" id="UP000887013"/>
    </source>
</evidence>
<sequence>MDSFKSYEIILRRLAIKPLLHIQFQPPTLMVTFEDGDAYTEKFDLLLRVFLISLQDVQYQRKEVSPDCITTPLGFFKLLGWRVGDAVLFQREDIKMAIVFS</sequence>
<name>A0A8X6NQ94_NEPPI</name>
<comment type="caution">
    <text evidence="1">The sequence shown here is derived from an EMBL/GenBank/DDBJ whole genome shotgun (WGS) entry which is preliminary data.</text>
</comment>
<dbReference type="OrthoDB" id="6434297at2759"/>
<proteinExistence type="predicted"/>
<dbReference type="Proteomes" id="UP000887013">
    <property type="component" value="Unassembled WGS sequence"/>
</dbReference>